<keyword evidence="2" id="KW-0067">ATP-binding</keyword>
<feature type="coiled-coil region" evidence="3">
    <location>
        <begin position="565"/>
        <end position="623"/>
    </location>
</feature>
<dbReference type="EMBL" id="DF967977">
    <property type="protein sequence ID" value="GAP19815.1"/>
    <property type="molecule type" value="Genomic_DNA"/>
</dbReference>
<dbReference type="PROSITE" id="PS50893">
    <property type="entry name" value="ABC_TRANSPORTER_2"/>
    <property type="match status" value="2"/>
</dbReference>
<evidence type="ECO:0000256" key="4">
    <source>
        <dbReference type="SAM" id="MobiDB-lite"/>
    </source>
</evidence>
<dbReference type="OrthoDB" id="9801441at2"/>
<dbReference type="Pfam" id="PF16326">
    <property type="entry name" value="ABC_tran_CTD"/>
    <property type="match status" value="1"/>
</dbReference>
<evidence type="ECO:0000313" key="7">
    <source>
        <dbReference type="EMBL" id="GAP19817.1"/>
    </source>
</evidence>
<dbReference type="PANTHER" id="PTHR42855">
    <property type="entry name" value="ABC TRANSPORTER ATP-BINDING SUBUNIT"/>
    <property type="match status" value="1"/>
</dbReference>
<protein>
    <submittedName>
        <fullName evidence="7">Protein containing ATPase component of ABC transporter with duplicated ATPase domains</fullName>
    </submittedName>
</protein>
<dbReference type="InterPro" id="IPR003593">
    <property type="entry name" value="AAA+_ATPase"/>
</dbReference>
<keyword evidence="1" id="KW-0547">Nucleotide-binding</keyword>
<dbReference type="Proteomes" id="UP000050501">
    <property type="component" value="Unassembled WGS sequence"/>
</dbReference>
<dbReference type="InterPro" id="IPR051309">
    <property type="entry name" value="ABCF_ATPase"/>
</dbReference>
<dbReference type="RefSeq" id="WP_062420043.1">
    <property type="nucleotide sequence ID" value="NZ_BBXZ01000196.1"/>
</dbReference>
<evidence type="ECO:0000313" key="6">
    <source>
        <dbReference type="EMBL" id="GAP19815.1"/>
    </source>
</evidence>
<dbReference type="Pfam" id="PF00005">
    <property type="entry name" value="ABC_tran"/>
    <property type="match status" value="2"/>
</dbReference>
<accession>A0A0M8JQN2</accession>
<feature type="region of interest" description="Disordered" evidence="4">
    <location>
        <begin position="541"/>
        <end position="561"/>
    </location>
</feature>
<dbReference type="PANTHER" id="PTHR42855:SF2">
    <property type="entry name" value="DRUG RESISTANCE ABC TRANSPORTER,ATP-BINDING PROTEIN"/>
    <property type="match status" value="1"/>
</dbReference>
<evidence type="ECO:0000313" key="9">
    <source>
        <dbReference type="Proteomes" id="UP000050501"/>
    </source>
</evidence>
<gene>
    <name evidence="8" type="ORF">ADN01_04465</name>
    <name evidence="6" type="ORF">LSAC_03729</name>
    <name evidence="7" type="ORF">LSAC_03731</name>
</gene>
<keyword evidence="3" id="KW-0175">Coiled coil</keyword>
<reference evidence="7" key="1">
    <citation type="journal article" date="2015" name="Genome Announc.">
        <title>Draft Genome Sequences of Anaerolinea thermolimosa IMO-1, Bellilinea caldifistulae GOMI-1, Leptolinea tardivitalis YMTK-2, Levilinea saccharolytica KIBI-1, Longilinea arvoryzae KOME-1, Previously Described as Members of the Class Anaerolineae (Chloroflexi).</title>
        <authorList>
            <person name="Matsuura N."/>
            <person name="Tourlousse M.D."/>
            <person name="Ohashi A."/>
            <person name="Hugenholtz P."/>
            <person name="Sekiguchi Y."/>
        </authorList>
    </citation>
    <scope>NUCLEOTIDE SEQUENCE</scope>
    <source>
        <strain evidence="7">KIBI-1</strain>
    </source>
</reference>
<dbReference type="AlphaFoldDB" id="A0A0M8JQN2"/>
<organism evidence="7">
    <name type="scientific">Levilinea saccharolytica</name>
    <dbReference type="NCBI Taxonomy" id="229921"/>
    <lineage>
        <taxon>Bacteria</taxon>
        <taxon>Bacillati</taxon>
        <taxon>Chloroflexota</taxon>
        <taxon>Anaerolineae</taxon>
        <taxon>Anaerolineales</taxon>
        <taxon>Anaerolineaceae</taxon>
        <taxon>Levilinea</taxon>
    </lineage>
</organism>
<dbReference type="Gene3D" id="1.10.287.380">
    <property type="entry name" value="Valyl-tRNA synthetase, C-terminal domain"/>
    <property type="match status" value="1"/>
</dbReference>
<dbReference type="InterPro" id="IPR032524">
    <property type="entry name" value="ABC_tran_C"/>
</dbReference>
<dbReference type="PATRIC" id="fig|229921.5.peg.3245"/>
<dbReference type="STRING" id="229921.ADN01_04465"/>
<reference evidence="8 9" key="2">
    <citation type="submission" date="2015-07" db="EMBL/GenBank/DDBJ databases">
        <title>Genome sequence of Levilinea saccharolytica DSM 16555.</title>
        <authorList>
            <person name="Hemp J."/>
            <person name="Ward L.M."/>
            <person name="Pace L.A."/>
            <person name="Fischer W.W."/>
        </authorList>
    </citation>
    <scope>NUCLEOTIDE SEQUENCE [LARGE SCALE GENOMIC DNA]</scope>
    <source>
        <strain evidence="8 9">KIBI-1</strain>
    </source>
</reference>
<dbReference type="Gene3D" id="3.40.50.300">
    <property type="entry name" value="P-loop containing nucleotide triphosphate hydrolases"/>
    <property type="match status" value="2"/>
</dbReference>
<dbReference type="InterPro" id="IPR037118">
    <property type="entry name" value="Val-tRNA_synth_C_sf"/>
</dbReference>
<dbReference type="FunFam" id="3.40.50.300:FF:000011">
    <property type="entry name" value="Putative ABC transporter ATP-binding component"/>
    <property type="match status" value="1"/>
</dbReference>
<dbReference type="InterPro" id="IPR027417">
    <property type="entry name" value="P-loop_NTPase"/>
</dbReference>
<dbReference type="InterPro" id="IPR017871">
    <property type="entry name" value="ABC_transporter-like_CS"/>
</dbReference>
<dbReference type="PROSITE" id="PS00211">
    <property type="entry name" value="ABC_TRANSPORTER_1"/>
    <property type="match status" value="1"/>
</dbReference>
<feature type="domain" description="ABC transporter" evidence="5">
    <location>
        <begin position="4"/>
        <end position="257"/>
    </location>
</feature>
<dbReference type="GO" id="GO:0016887">
    <property type="term" value="F:ATP hydrolysis activity"/>
    <property type="evidence" value="ECO:0007669"/>
    <property type="project" value="InterPro"/>
</dbReference>
<feature type="coiled-coil region" evidence="3">
    <location>
        <begin position="249"/>
        <end position="302"/>
    </location>
</feature>
<evidence type="ECO:0000256" key="2">
    <source>
        <dbReference type="ARBA" id="ARBA00022840"/>
    </source>
</evidence>
<evidence type="ECO:0000259" key="5">
    <source>
        <dbReference type="PROSITE" id="PS50893"/>
    </source>
</evidence>
<dbReference type="EMBL" id="DF967977">
    <property type="protein sequence ID" value="GAP19817.1"/>
    <property type="molecule type" value="Genomic_DNA"/>
</dbReference>
<dbReference type="SUPFAM" id="SSF52540">
    <property type="entry name" value="P-loop containing nucleoside triphosphate hydrolases"/>
    <property type="match status" value="2"/>
</dbReference>
<feature type="compositionally biased region" description="Low complexity" evidence="4">
    <location>
        <begin position="541"/>
        <end position="556"/>
    </location>
</feature>
<sequence>MPVLSAHGLAKSFGAEDIFSDVSFTVPHRARIGLVGPNGVGKTTLLRILIGEDEASAGGVHFARGLRFGYLPQEARLDSDLSLWDECLSAFAPLLEMQAELTRLEAQMSDERRAEAALETYGKLQAVFDQQGGYTYETRIRQTLTGLGFSENDYRRPLTQLSGGQRTRAFLARLLLDGPDLLLLDEPTNHLDISAIEWLESFFKDWDGAVVIVSHDRYFLDQVASTIWEMTPSLEVFRGNYSAYLLQREERYQHRLDEYESQQAFIEKEEDYIRRNIAGQNTRQAQGRRKRLERMLKEVKSMPRYQTRSMHLRLSPAGRSGDLVLRTYALSVGYADEGKPLFQVPDLILQRGECAAIIGPNGAGKTTFLKTVLGQIPPLGGEAVLGSSLKIGYFAQAHEGLHPDWTLMQEIELASPGMLPAEIRDYLAKFLFTGDDVFKTIDTLSGGERGRLALAILSLSGSNLLLLDEPTNHLDLATQEVLQSILSSFPGTILLVSHDRYLIDGLATQIWEVLPEESSLRVFPGSYSEYRAARQSESAAAAAPVAPQAVSAPRPAESGLSKMELKRRQQRLERLEGEIAALEKRLTEVARQLEIPSGDAGRIHELSREYAQIQHHLEKHMEEWSRLSEEVQTA</sequence>
<feature type="domain" description="ABC transporter" evidence="5">
    <location>
        <begin position="325"/>
        <end position="543"/>
    </location>
</feature>
<proteinExistence type="predicted"/>
<keyword evidence="9" id="KW-1185">Reference proteome</keyword>
<name>A0A0M8JQN2_9CHLR</name>
<dbReference type="GO" id="GO:0005524">
    <property type="term" value="F:ATP binding"/>
    <property type="evidence" value="ECO:0007669"/>
    <property type="project" value="UniProtKB-KW"/>
</dbReference>
<evidence type="ECO:0000313" key="8">
    <source>
        <dbReference type="EMBL" id="KPL87424.1"/>
    </source>
</evidence>
<dbReference type="GO" id="GO:0003677">
    <property type="term" value="F:DNA binding"/>
    <property type="evidence" value="ECO:0007669"/>
    <property type="project" value="InterPro"/>
</dbReference>
<dbReference type="InterPro" id="IPR032781">
    <property type="entry name" value="ABC_tran_Xtn"/>
</dbReference>
<dbReference type="SMART" id="SM00382">
    <property type="entry name" value="AAA"/>
    <property type="match status" value="2"/>
</dbReference>
<dbReference type="CDD" id="cd03221">
    <property type="entry name" value="ABCF_EF-3"/>
    <property type="match status" value="2"/>
</dbReference>
<dbReference type="InterPro" id="IPR003439">
    <property type="entry name" value="ABC_transporter-like_ATP-bd"/>
</dbReference>
<evidence type="ECO:0000256" key="1">
    <source>
        <dbReference type="ARBA" id="ARBA00022741"/>
    </source>
</evidence>
<dbReference type="EMBL" id="LGCM01000019">
    <property type="protein sequence ID" value="KPL87424.1"/>
    <property type="molecule type" value="Genomic_DNA"/>
</dbReference>
<evidence type="ECO:0000256" key="3">
    <source>
        <dbReference type="SAM" id="Coils"/>
    </source>
</evidence>
<dbReference type="Pfam" id="PF12848">
    <property type="entry name" value="ABC_tran_Xtn"/>
    <property type="match status" value="1"/>
</dbReference>